<dbReference type="InterPro" id="IPR008699">
    <property type="entry name" value="NDUFB8"/>
</dbReference>
<organism evidence="2 3">
    <name type="scientific">Aureobasidium melanogenum</name>
    <name type="common">Aureobasidium pullulans var. melanogenum</name>
    <dbReference type="NCBI Taxonomy" id="46634"/>
    <lineage>
        <taxon>Eukaryota</taxon>
        <taxon>Fungi</taxon>
        <taxon>Dikarya</taxon>
        <taxon>Ascomycota</taxon>
        <taxon>Pezizomycotina</taxon>
        <taxon>Dothideomycetes</taxon>
        <taxon>Dothideomycetidae</taxon>
        <taxon>Dothideales</taxon>
        <taxon>Saccotheciaceae</taxon>
        <taxon>Aureobasidium</taxon>
    </lineage>
</organism>
<proteinExistence type="predicted"/>
<feature type="region of interest" description="Disordered" evidence="1">
    <location>
        <begin position="206"/>
        <end position="229"/>
    </location>
</feature>
<protein>
    <submittedName>
        <fullName evidence="2">NADH:ubiquinone oxidoreductase 20.1kD subunit</fullName>
    </submittedName>
</protein>
<feature type="non-terminal residue" evidence="2">
    <location>
        <position position="1"/>
    </location>
</feature>
<dbReference type="OrthoDB" id="2014058at2759"/>
<evidence type="ECO:0000313" key="3">
    <source>
        <dbReference type="Proteomes" id="UP000779574"/>
    </source>
</evidence>
<reference evidence="2" key="2">
    <citation type="submission" date="2021-08" db="EMBL/GenBank/DDBJ databases">
        <authorList>
            <person name="Gostincar C."/>
            <person name="Sun X."/>
            <person name="Song Z."/>
            <person name="Gunde-Cimerman N."/>
        </authorList>
    </citation>
    <scope>NUCLEOTIDE SEQUENCE</scope>
    <source>
        <strain evidence="2">EXF-9911</strain>
    </source>
</reference>
<name>A0A9P8ESE3_AURME</name>
<gene>
    <name evidence="2" type="ORF">KCU76_g3094</name>
</gene>
<accession>A0A9P8ESE3</accession>
<dbReference type="PANTHER" id="PTHR12840:SF1">
    <property type="entry name" value="NADH DEHYDROGENASE [UBIQUINONE] 1 BETA SUBCOMPLEX SUBUNIT 8, MITOCHONDRIAL"/>
    <property type="match status" value="1"/>
</dbReference>
<dbReference type="AlphaFoldDB" id="A0A9P8ESE3"/>
<comment type="caution">
    <text evidence="2">The sequence shown here is derived from an EMBL/GenBank/DDBJ whole genome shotgun (WGS) entry which is preliminary data.</text>
</comment>
<dbReference type="Proteomes" id="UP000779574">
    <property type="component" value="Unassembled WGS sequence"/>
</dbReference>
<reference evidence="2" key="1">
    <citation type="journal article" date="2021" name="J Fungi (Basel)">
        <title>Virulence traits and population genomics of the black yeast Aureobasidium melanogenum.</title>
        <authorList>
            <person name="Cernosa A."/>
            <person name="Sun X."/>
            <person name="Gostincar C."/>
            <person name="Fang C."/>
            <person name="Gunde-Cimerman N."/>
            <person name="Song Z."/>
        </authorList>
    </citation>
    <scope>NUCLEOTIDE SEQUENCE</scope>
    <source>
        <strain evidence="2">EXF-9911</strain>
    </source>
</reference>
<sequence>MEFADHLPLFRSRASQPRLANKLMTAAYTDSTRRCLVVEDCCHHISQRTLTPDPLLDRPLTTFQMLSRRLAAARPLSSAVRTVAPRTTLTQLRFASENNANRENFVGELSVEDPGMNGGYVNPPAIKRAFRDPYGDWWDKQERRNFGEPVHEDNDTLGIFSTEPYTHFKPGHGALLLGTFVASVFVLMGVVRQYYPDKPAVPRTFPGGLDRELGGAGAVPARTDEKEPF</sequence>
<dbReference type="PANTHER" id="PTHR12840">
    <property type="entry name" value="NADH-UBIQUINONE OXIDOREDUCTASE ASHI SUBUNIT"/>
    <property type="match status" value="1"/>
</dbReference>
<dbReference type="EMBL" id="JAHFXF010000080">
    <property type="protein sequence ID" value="KAG9697302.1"/>
    <property type="molecule type" value="Genomic_DNA"/>
</dbReference>
<dbReference type="Pfam" id="PF05821">
    <property type="entry name" value="NDUF_B8"/>
    <property type="match status" value="1"/>
</dbReference>
<evidence type="ECO:0000313" key="2">
    <source>
        <dbReference type="EMBL" id="KAG9697302.1"/>
    </source>
</evidence>
<evidence type="ECO:0000256" key="1">
    <source>
        <dbReference type="SAM" id="MobiDB-lite"/>
    </source>
</evidence>
<dbReference type="GO" id="GO:0005739">
    <property type="term" value="C:mitochondrion"/>
    <property type="evidence" value="ECO:0007669"/>
    <property type="project" value="InterPro"/>
</dbReference>